<gene>
    <name evidence="2" type="ORF">ACFQ0E_18075</name>
</gene>
<reference evidence="3" key="1">
    <citation type="journal article" date="2019" name="Int. J. Syst. Evol. Microbiol.">
        <title>The Global Catalogue of Microorganisms (GCM) 10K type strain sequencing project: providing services to taxonomists for standard genome sequencing and annotation.</title>
        <authorList>
            <consortium name="The Broad Institute Genomics Platform"/>
            <consortium name="The Broad Institute Genome Sequencing Center for Infectious Disease"/>
            <person name="Wu L."/>
            <person name="Ma J."/>
        </authorList>
    </citation>
    <scope>NUCLEOTIDE SEQUENCE [LARGE SCALE GENOMIC DNA]</scope>
    <source>
        <strain evidence="3">CCUG 55585</strain>
    </source>
</reference>
<protein>
    <recommendedName>
        <fullName evidence="4">DUF3618 domain-containing protein</fullName>
    </recommendedName>
</protein>
<accession>A0ABW2YIW6</accession>
<feature type="transmembrane region" description="Helical" evidence="1">
    <location>
        <begin position="90"/>
        <end position="107"/>
    </location>
</feature>
<keyword evidence="1" id="KW-0812">Transmembrane</keyword>
<dbReference type="EMBL" id="JBHTIF010000005">
    <property type="protein sequence ID" value="MFD0727506.1"/>
    <property type="molecule type" value="Genomic_DNA"/>
</dbReference>
<sequence>MSRDDQTQLRRLRMEMLRMRAGVERAELVSAIRDVRGGAERLRSFSNIAGGIGAAVTGRSGWVGLIASLVRKPWAAAFALGAVRALKRKPMLAAVVVATAAALGVGLSRRQRGSASRVRTDEDYGAG</sequence>
<organism evidence="2 3">
    <name type="scientific">Lysobacter brunescens</name>
    <dbReference type="NCBI Taxonomy" id="262323"/>
    <lineage>
        <taxon>Bacteria</taxon>
        <taxon>Pseudomonadati</taxon>
        <taxon>Pseudomonadota</taxon>
        <taxon>Gammaproteobacteria</taxon>
        <taxon>Lysobacterales</taxon>
        <taxon>Lysobacteraceae</taxon>
        <taxon>Lysobacter</taxon>
    </lineage>
</organism>
<evidence type="ECO:0000313" key="2">
    <source>
        <dbReference type="EMBL" id="MFD0727506.1"/>
    </source>
</evidence>
<keyword evidence="3" id="KW-1185">Reference proteome</keyword>
<keyword evidence="1" id="KW-0472">Membrane</keyword>
<name>A0ABW2YIW6_9GAMM</name>
<evidence type="ECO:0000313" key="3">
    <source>
        <dbReference type="Proteomes" id="UP001597110"/>
    </source>
</evidence>
<proteinExistence type="predicted"/>
<evidence type="ECO:0000256" key="1">
    <source>
        <dbReference type="SAM" id="Phobius"/>
    </source>
</evidence>
<comment type="caution">
    <text evidence="2">The sequence shown here is derived from an EMBL/GenBank/DDBJ whole genome shotgun (WGS) entry which is preliminary data.</text>
</comment>
<dbReference type="RefSeq" id="WP_386826226.1">
    <property type="nucleotide sequence ID" value="NZ_JBHTIF010000005.1"/>
</dbReference>
<dbReference type="Proteomes" id="UP001597110">
    <property type="component" value="Unassembled WGS sequence"/>
</dbReference>
<evidence type="ECO:0008006" key="4">
    <source>
        <dbReference type="Google" id="ProtNLM"/>
    </source>
</evidence>
<feature type="transmembrane region" description="Helical" evidence="1">
    <location>
        <begin position="48"/>
        <end position="70"/>
    </location>
</feature>
<keyword evidence="1" id="KW-1133">Transmembrane helix</keyword>